<keyword evidence="6" id="KW-1185">Reference proteome</keyword>
<dbReference type="EMBL" id="AWVF01000186">
    <property type="protein sequence ID" value="ERJ96120.1"/>
    <property type="molecule type" value="Genomic_DNA"/>
</dbReference>
<protein>
    <submittedName>
        <fullName evidence="5">Cell wall-binding repeat protein</fullName>
    </submittedName>
</protein>
<keyword evidence="1" id="KW-0677">Repeat</keyword>
<evidence type="ECO:0000256" key="3">
    <source>
        <dbReference type="SAM" id="SignalP"/>
    </source>
</evidence>
<evidence type="ECO:0000256" key="2">
    <source>
        <dbReference type="PROSITE-ProRule" id="PRU00591"/>
    </source>
</evidence>
<dbReference type="STRING" id="411473.RUMCAL_01531"/>
<dbReference type="RefSeq" id="WP_021683002.1">
    <property type="nucleotide sequence ID" value="NZ_KI260452.1"/>
</dbReference>
<dbReference type="HOGENOM" id="CLU_441366_0_0_9"/>
<dbReference type="SUPFAM" id="SSF69360">
    <property type="entry name" value="Cell wall binding repeat"/>
    <property type="match status" value="3"/>
</dbReference>
<dbReference type="OrthoDB" id="1828709at2"/>
<accession>U2KVN0</accession>
<feature type="repeat" description="Cell wall-binding" evidence="2">
    <location>
        <begin position="289"/>
        <end position="308"/>
    </location>
</feature>
<gene>
    <name evidence="5" type="ORF">RUMCAL_01531</name>
</gene>
<organism evidence="5 6">
    <name type="scientific">Ruminococcus callidus ATCC 27760</name>
    <dbReference type="NCBI Taxonomy" id="411473"/>
    <lineage>
        <taxon>Bacteria</taxon>
        <taxon>Bacillati</taxon>
        <taxon>Bacillota</taxon>
        <taxon>Clostridia</taxon>
        <taxon>Eubacteriales</taxon>
        <taxon>Oscillospiraceae</taxon>
        <taxon>Ruminococcus</taxon>
    </lineage>
</organism>
<dbReference type="Pfam" id="PF01473">
    <property type="entry name" value="Choline_bind_1"/>
    <property type="match status" value="1"/>
</dbReference>
<evidence type="ECO:0000256" key="1">
    <source>
        <dbReference type="ARBA" id="ARBA00022737"/>
    </source>
</evidence>
<dbReference type="InterPro" id="IPR018337">
    <property type="entry name" value="Cell_wall/Cho-bd_repeat"/>
</dbReference>
<dbReference type="Gene3D" id="2.10.270.20">
    <property type="match status" value="1"/>
</dbReference>
<evidence type="ECO:0000313" key="5">
    <source>
        <dbReference type="EMBL" id="ERJ96120.1"/>
    </source>
</evidence>
<dbReference type="Gene3D" id="3.90.70.10">
    <property type="entry name" value="Cysteine proteinases"/>
    <property type="match status" value="1"/>
</dbReference>
<dbReference type="Pfam" id="PF13529">
    <property type="entry name" value="Peptidase_C39_2"/>
    <property type="match status" value="1"/>
</dbReference>
<feature type="signal peptide" evidence="3">
    <location>
        <begin position="1"/>
        <end position="27"/>
    </location>
</feature>
<keyword evidence="3" id="KW-0732">Signal</keyword>
<dbReference type="PATRIC" id="fig|411473.3.peg.1245"/>
<dbReference type="AlphaFoldDB" id="U2KVN0"/>
<dbReference type="eggNOG" id="COG5263">
    <property type="taxonomic scope" value="Bacteria"/>
</dbReference>
<evidence type="ECO:0000313" key="6">
    <source>
        <dbReference type="Proteomes" id="UP000016662"/>
    </source>
</evidence>
<dbReference type="Gene3D" id="2.10.270.10">
    <property type="entry name" value="Cholin Binding"/>
    <property type="match status" value="5"/>
</dbReference>
<sequence>MAQPMRKLLFAAAGGLLASLMIGTISAAAEEYDIQDSILHLNSFIVTDSGNRVLTGSCEADQITESGWYVSDDDSLYYYYSDGSCAQDETTLSDGYTYLFASDGALRTGWQTVDGKRYYYSAEVGQPVFGWMDYQNAMYYIDKTAGKLTGVQTIDGIPYTFDEYGCAVTGWVSYADGSLYFYNTDASTATGWAVTENGTYYLTADKGAVTGRYTIDGKEYYFGDDKKLKTGWIDTDSGKMWADADGVLAKGMVSIDGKNHCFDAQGYALTGVCAIDGITYYTDANGAVQTGIQQINDKYYYFNEQTGALQTGWITVNGVQYYFDPDEAYLRTGWLETENGTMYLTTSGAATGIQTIDGGIYGFNANGILLTDWQTVNGKLYCFNPTNGKALTGWTTKDNSKIYLNADGTAASGVTVIGDKTYYFDPSTFAMRTGWITIGDSSSYFDPTTGVLTETGHAPVQLNVVDYKQFDSKWSNKVINYSTIGKVGCVTTALAMKYSYQTNTNTTPDKMVSKLTYSSDNLIWSSCTKLGYTVDNASGTISQSVMQKIYDKLLSNKPVVIGAKKSDGSQHYVLVTGYTGSKGTTFSAENFIINDPGSSKRTKLSEYLALFPNLYKLIY</sequence>
<reference evidence="5 6" key="1">
    <citation type="submission" date="2013-07" db="EMBL/GenBank/DDBJ databases">
        <authorList>
            <person name="Weinstock G."/>
            <person name="Sodergren E."/>
            <person name="Wylie T."/>
            <person name="Fulton L."/>
            <person name="Fulton R."/>
            <person name="Fronick C."/>
            <person name="O'Laughlin M."/>
            <person name="Godfrey J."/>
            <person name="Miner T."/>
            <person name="Herter B."/>
            <person name="Appelbaum E."/>
            <person name="Cordes M."/>
            <person name="Lek S."/>
            <person name="Wollam A."/>
            <person name="Pepin K.H."/>
            <person name="Palsikar V.B."/>
            <person name="Mitreva M."/>
            <person name="Wilson R.K."/>
        </authorList>
    </citation>
    <scope>NUCLEOTIDE SEQUENCE [LARGE SCALE GENOMIC DNA]</scope>
    <source>
        <strain evidence="5 6">ATCC 27760</strain>
    </source>
</reference>
<dbReference type="PROSITE" id="PS51170">
    <property type="entry name" value="CW"/>
    <property type="match status" value="2"/>
</dbReference>
<feature type="repeat" description="Cell wall-binding" evidence="2">
    <location>
        <begin position="310"/>
        <end position="329"/>
    </location>
</feature>
<comment type="caution">
    <text evidence="5">The sequence shown here is derived from an EMBL/GenBank/DDBJ whole genome shotgun (WGS) entry which is preliminary data.</text>
</comment>
<dbReference type="InterPro" id="IPR039564">
    <property type="entry name" value="Peptidase_C39-like"/>
</dbReference>
<feature type="domain" description="Peptidase C39-like" evidence="4">
    <location>
        <begin position="463"/>
        <end position="596"/>
    </location>
</feature>
<proteinExistence type="predicted"/>
<feature type="chain" id="PRO_5039286462" evidence="3">
    <location>
        <begin position="28"/>
        <end position="619"/>
    </location>
</feature>
<name>U2KVN0_9FIRM</name>
<dbReference type="Proteomes" id="UP000016662">
    <property type="component" value="Unassembled WGS sequence"/>
</dbReference>
<evidence type="ECO:0000259" key="4">
    <source>
        <dbReference type="Pfam" id="PF13529"/>
    </source>
</evidence>
<dbReference type="Pfam" id="PF19127">
    <property type="entry name" value="Choline_bind_3"/>
    <property type="match status" value="2"/>
</dbReference>